<dbReference type="InterPro" id="IPR014001">
    <property type="entry name" value="Helicase_ATP-bd"/>
</dbReference>
<keyword evidence="3 8" id="KW-0347">Helicase</keyword>
<dbReference type="Proteomes" id="UP000009229">
    <property type="component" value="Chromosome"/>
</dbReference>
<protein>
    <submittedName>
        <fullName evidence="8">Helicase domain-containing protein</fullName>
    </submittedName>
</protein>
<accession>A0AAU8PEW2</accession>
<evidence type="ECO:0000259" key="6">
    <source>
        <dbReference type="PROSITE" id="PS51192"/>
    </source>
</evidence>
<keyword evidence="2" id="KW-0378">Hydrolase</keyword>
<name>A0AAU8PEW2_DESK7</name>
<dbReference type="CDD" id="cd18793">
    <property type="entry name" value="SF2_C_SNF"/>
    <property type="match status" value="1"/>
</dbReference>
<dbReference type="RefSeq" id="WP_013824203.1">
    <property type="nucleotide sequence ID" value="NC_015573.1"/>
</dbReference>
<dbReference type="GO" id="GO:0016787">
    <property type="term" value="F:hydrolase activity"/>
    <property type="evidence" value="ECO:0007669"/>
    <property type="project" value="UniProtKB-KW"/>
</dbReference>
<dbReference type="AlphaFoldDB" id="A0AAU8PEW2"/>
<sequence>MEYIPFDYPDRIRRLRAKLGLSQKRLAELLGVSFASVNRWENGQTRPNRLAWGQILRLEIDGSGGLRKPPLTGGSSSQVAGALSAAEDKAAYRLSGEPPEPHEPGKVDFTAPPEIVRLAVEAERLTYGHLFSPAFATETSLIDPLPHQRIAVYDHMLPQPRLRFLLADDAGAGKTIMTGLYIREMLTRRLIRRVLIVPPAGLVGNWQRELRTLFSLPFKIVTGADARAGNPFTGPESDLVIVSVDTLCGAQAFARLRESGVEPYDLVVFDEAHKLAADRNPDFTVRKTDRYRLAEAIAGASDDPDWMLPWQCHHLLLLTATPHMGKDFPYFCLWRLLEPEILSTIDAFNAYPAEARRRHFLRRTKEEMVRFDGTPIYPKRESRTLSYDLGPAEQQLYDETTSYIRTYYNRARILNRSAARLAMSIFQRRLASSTYALLRSLERRLEKLDGLIEDIRSGRLTEEQLTAYQRKADRTADIFDRMTADEEEPQEGREQNEVVEDQALIGVVATSLSELQAERRQVEDLLGLARRVLASGEEAKFEKLREVVQDERFKEEKILIFTEHRDTLDFLIRRLEGLGYTGRVASIHGGMDYQEREAQVAFFKRPAREGGANLMVATDAAGEGINLQFCWLMVNYDIPWNPARLEQRMGRVHRYKQMHDPVLIFNLVAGKTREGRVLKTLFEKLEQIRRELGSDKVFDVIGMQFEGVSLKELILQAVVDGQTDEAVRQVEGRLTPEQVKARLAQREKLLGAGGDIALQLPEQRAKLERETFRRLLPGYVRRFIEKSAPLLDIGIDGDPEGYFSFRPLKPGALDPLWPVLESYDPARWERLTVYKPPEGEQAIFLHPGELLFDRYCSLVRGRFAALARKGGVFVDPYAERPYLFHVVLVRVMRRADPALPGVFGREELVESRLVALRQDETGKIEECPVEHLMLLRGGTTIPAAAIPLVSTIAAACEQVKNFVVERIAGPLADARRQALLAALPGREEFILRGYAYREAELALKRTRLSERTNAGDAAARGELAKVKKQQRELAGRIERSLAVLRREPELIVPGEVRFLAHALVVPSSDPEDRARYDREIEKIAVRVAWGYEESRGCAVRDVSAPELAIRAGLEAYPGFDLLSRHPGGEERAIEVKGRAGTGDIELSENEWARACNLRDRYWLYVVYDCASAHPRLLRIQDPFGKLLARRKGGVVIGEQEIFEAAEEEIL</sequence>
<feature type="domain" description="HTH cro/C1-type" evidence="5">
    <location>
        <begin position="12"/>
        <end position="48"/>
    </location>
</feature>
<dbReference type="Pfam" id="PF00271">
    <property type="entry name" value="Helicase_C"/>
    <property type="match status" value="1"/>
</dbReference>
<evidence type="ECO:0000313" key="8">
    <source>
        <dbReference type="EMBL" id="AEG16697.1"/>
    </source>
</evidence>
<dbReference type="GO" id="GO:0004386">
    <property type="term" value="F:helicase activity"/>
    <property type="evidence" value="ECO:0007669"/>
    <property type="project" value="UniProtKB-KW"/>
</dbReference>
<dbReference type="CDD" id="cd00093">
    <property type="entry name" value="HTH_XRE"/>
    <property type="match status" value="1"/>
</dbReference>
<dbReference type="Pfam" id="PF04851">
    <property type="entry name" value="ResIII"/>
    <property type="match status" value="1"/>
</dbReference>
<dbReference type="InterPro" id="IPR001650">
    <property type="entry name" value="Helicase_C-like"/>
</dbReference>
<evidence type="ECO:0000259" key="7">
    <source>
        <dbReference type="PROSITE" id="PS51194"/>
    </source>
</evidence>
<keyword evidence="9" id="KW-1185">Reference proteome</keyword>
<dbReference type="SUPFAM" id="SSF47413">
    <property type="entry name" value="lambda repressor-like DNA-binding domains"/>
    <property type="match status" value="1"/>
</dbReference>
<dbReference type="InterPro" id="IPR010982">
    <property type="entry name" value="Lambda_DNA-bd_dom_sf"/>
</dbReference>
<dbReference type="Gene3D" id="1.10.260.40">
    <property type="entry name" value="lambda repressor-like DNA-binding domains"/>
    <property type="match status" value="1"/>
</dbReference>
<dbReference type="PROSITE" id="PS50943">
    <property type="entry name" value="HTH_CROC1"/>
    <property type="match status" value="1"/>
</dbReference>
<dbReference type="PANTHER" id="PTHR45766:SF6">
    <property type="entry name" value="SWI_SNF-RELATED MATRIX-ASSOCIATED ACTIN-DEPENDENT REGULATOR OF CHROMATIN SUBFAMILY A-LIKE PROTEIN 1"/>
    <property type="match status" value="1"/>
</dbReference>
<dbReference type="InterPro" id="IPR024975">
    <property type="entry name" value="NOV_C"/>
</dbReference>
<dbReference type="Pfam" id="PF01381">
    <property type="entry name" value="HTH_3"/>
    <property type="match status" value="1"/>
</dbReference>
<evidence type="ECO:0000256" key="1">
    <source>
        <dbReference type="ARBA" id="ARBA00022741"/>
    </source>
</evidence>
<feature type="domain" description="Helicase ATP-binding" evidence="6">
    <location>
        <begin position="155"/>
        <end position="340"/>
    </location>
</feature>
<dbReference type="Gene3D" id="3.40.50.300">
    <property type="entry name" value="P-loop containing nucleotide triphosphate hydrolases"/>
    <property type="match status" value="1"/>
</dbReference>
<feature type="domain" description="Helicase C-terminal" evidence="7">
    <location>
        <begin position="540"/>
        <end position="709"/>
    </location>
</feature>
<dbReference type="PANTHER" id="PTHR45766">
    <property type="entry name" value="DNA ANNEALING HELICASE AND ENDONUCLEASE ZRANB3 FAMILY MEMBER"/>
    <property type="match status" value="1"/>
</dbReference>
<dbReference type="InterPro" id="IPR001387">
    <property type="entry name" value="Cro/C1-type_HTH"/>
</dbReference>
<dbReference type="KEGG" id="dku:Desku_3207"/>
<evidence type="ECO:0000256" key="4">
    <source>
        <dbReference type="ARBA" id="ARBA00022840"/>
    </source>
</evidence>
<keyword evidence="1" id="KW-0547">Nucleotide-binding</keyword>
<dbReference type="EMBL" id="CP002770">
    <property type="protein sequence ID" value="AEG16697.1"/>
    <property type="molecule type" value="Genomic_DNA"/>
</dbReference>
<dbReference type="Pfam" id="PF13020">
    <property type="entry name" value="NOV_C"/>
    <property type="match status" value="1"/>
</dbReference>
<evidence type="ECO:0000256" key="3">
    <source>
        <dbReference type="ARBA" id="ARBA00022806"/>
    </source>
</evidence>
<dbReference type="SMART" id="SM00490">
    <property type="entry name" value="HELICc"/>
    <property type="match status" value="1"/>
</dbReference>
<dbReference type="CDD" id="cd18011">
    <property type="entry name" value="DEXDc_RapA"/>
    <property type="match status" value="1"/>
</dbReference>
<proteinExistence type="predicted"/>
<dbReference type="PROSITE" id="PS51194">
    <property type="entry name" value="HELICASE_CTER"/>
    <property type="match status" value="1"/>
</dbReference>
<dbReference type="InterPro" id="IPR049730">
    <property type="entry name" value="SNF2/RAD54-like_C"/>
</dbReference>
<dbReference type="SMART" id="SM00487">
    <property type="entry name" value="DEXDc"/>
    <property type="match status" value="1"/>
</dbReference>
<dbReference type="Gene3D" id="3.40.50.10810">
    <property type="entry name" value="Tandem AAA-ATPase domain"/>
    <property type="match status" value="1"/>
</dbReference>
<evidence type="ECO:0000256" key="2">
    <source>
        <dbReference type="ARBA" id="ARBA00022801"/>
    </source>
</evidence>
<evidence type="ECO:0000259" key="5">
    <source>
        <dbReference type="PROSITE" id="PS50943"/>
    </source>
</evidence>
<dbReference type="InterPro" id="IPR006935">
    <property type="entry name" value="Helicase/UvrB_N"/>
</dbReference>
<gene>
    <name evidence="8" type="ordered locus">Desku_3207</name>
</gene>
<dbReference type="InterPro" id="IPR057342">
    <property type="entry name" value="DEXDc_RapA"/>
</dbReference>
<dbReference type="GO" id="GO:0005524">
    <property type="term" value="F:ATP binding"/>
    <property type="evidence" value="ECO:0007669"/>
    <property type="project" value="InterPro"/>
</dbReference>
<dbReference type="PROSITE" id="PS51192">
    <property type="entry name" value="HELICASE_ATP_BIND_1"/>
    <property type="match status" value="1"/>
</dbReference>
<dbReference type="SMART" id="SM00530">
    <property type="entry name" value="HTH_XRE"/>
    <property type="match status" value="1"/>
</dbReference>
<reference evidence="9" key="1">
    <citation type="submission" date="2011-05" db="EMBL/GenBank/DDBJ databases">
        <title>Complete sequence of Desulfotomaculum kuznetsovii DSM 6115.</title>
        <authorList>
            <person name="Lucas S."/>
            <person name="Han J."/>
            <person name="Lapidus A."/>
            <person name="Cheng J.-F."/>
            <person name="Goodwin L."/>
            <person name="Pitluck S."/>
            <person name="Peters L."/>
            <person name="Mikhailova N."/>
            <person name="Lu M."/>
            <person name="Saunders E."/>
            <person name="Han C."/>
            <person name="Tapia R."/>
            <person name="Land M."/>
            <person name="Hauser L."/>
            <person name="Kyrpides N."/>
            <person name="Ivanova N."/>
            <person name="Pagani I."/>
            <person name="Nazina T."/>
            <person name="Ivanova A."/>
            <person name="Parshina S."/>
            <person name="Kuever J."/>
            <person name="Muyzer G."/>
            <person name="Plugge C."/>
            <person name="Stams A."/>
            <person name="Woyke T."/>
        </authorList>
    </citation>
    <scope>NUCLEOTIDE SEQUENCE [LARGE SCALE GENOMIC DNA]</scope>
    <source>
        <strain evidence="9">DSM 6115 / VKM B-1805 / 17</strain>
    </source>
</reference>
<evidence type="ECO:0000313" key="9">
    <source>
        <dbReference type="Proteomes" id="UP000009229"/>
    </source>
</evidence>
<dbReference type="GO" id="GO:0003677">
    <property type="term" value="F:DNA binding"/>
    <property type="evidence" value="ECO:0007669"/>
    <property type="project" value="InterPro"/>
</dbReference>
<organism evidence="8 9">
    <name type="scientific">Desulfofundulus kuznetsovii (strain DSM 6115 / VKM B-1805 / 17)</name>
    <name type="common">Desulfotomaculum kuznetsovii</name>
    <dbReference type="NCBI Taxonomy" id="760568"/>
    <lineage>
        <taxon>Bacteria</taxon>
        <taxon>Bacillati</taxon>
        <taxon>Bacillota</taxon>
        <taxon>Clostridia</taxon>
        <taxon>Eubacteriales</taxon>
        <taxon>Peptococcaceae</taxon>
        <taxon>Desulfofundulus</taxon>
    </lineage>
</organism>
<keyword evidence="4" id="KW-0067">ATP-binding</keyword>
<dbReference type="InterPro" id="IPR027417">
    <property type="entry name" value="P-loop_NTPase"/>
</dbReference>
<dbReference type="SUPFAM" id="SSF52540">
    <property type="entry name" value="P-loop containing nucleoside triphosphate hydrolases"/>
    <property type="match status" value="2"/>
</dbReference>
<dbReference type="InterPro" id="IPR038718">
    <property type="entry name" value="SNF2-like_sf"/>
</dbReference>